<dbReference type="EMBL" id="UYYA01004930">
    <property type="protein sequence ID" value="VDM63790.1"/>
    <property type="molecule type" value="Genomic_DNA"/>
</dbReference>
<dbReference type="AlphaFoldDB" id="A0A0R3Q004"/>
<dbReference type="WBParaSite" id="ACOC_0001220401-mRNA-1">
    <property type="protein sequence ID" value="ACOC_0001220401-mRNA-1"/>
    <property type="gene ID" value="ACOC_0001220401"/>
</dbReference>
<accession>A0A0R3Q004</accession>
<reference evidence="3" key="1">
    <citation type="submission" date="2017-02" db="UniProtKB">
        <authorList>
            <consortium name="WormBaseParasite"/>
        </authorList>
    </citation>
    <scope>IDENTIFICATION</scope>
</reference>
<evidence type="ECO:0000313" key="1">
    <source>
        <dbReference type="EMBL" id="VDM63790.1"/>
    </source>
</evidence>
<organism evidence="3">
    <name type="scientific">Angiostrongylus costaricensis</name>
    <name type="common">Nematode worm</name>
    <dbReference type="NCBI Taxonomy" id="334426"/>
    <lineage>
        <taxon>Eukaryota</taxon>
        <taxon>Metazoa</taxon>
        <taxon>Ecdysozoa</taxon>
        <taxon>Nematoda</taxon>
        <taxon>Chromadorea</taxon>
        <taxon>Rhabditida</taxon>
        <taxon>Rhabditina</taxon>
        <taxon>Rhabditomorpha</taxon>
        <taxon>Strongyloidea</taxon>
        <taxon>Metastrongylidae</taxon>
        <taxon>Angiostrongylus</taxon>
    </lineage>
</organism>
<sequence length="54" mass="5991">MMALTGARHVRTCNDQCPRGSSCIQGICCIHPVSCNHFAYRYGIKSISMKNVKC</sequence>
<name>A0A0R3Q004_ANGCS</name>
<evidence type="ECO:0000313" key="2">
    <source>
        <dbReference type="Proteomes" id="UP000267027"/>
    </source>
</evidence>
<proteinExistence type="predicted"/>
<dbReference type="Proteomes" id="UP000267027">
    <property type="component" value="Unassembled WGS sequence"/>
</dbReference>
<gene>
    <name evidence="1" type="ORF">ACOC_LOCUS12205</name>
</gene>
<dbReference type="OrthoDB" id="5850363at2759"/>
<evidence type="ECO:0000313" key="3">
    <source>
        <dbReference type="WBParaSite" id="ACOC_0001220401-mRNA-1"/>
    </source>
</evidence>
<reference evidence="1 2" key="2">
    <citation type="submission" date="2018-11" db="EMBL/GenBank/DDBJ databases">
        <authorList>
            <consortium name="Pathogen Informatics"/>
        </authorList>
    </citation>
    <scope>NUCLEOTIDE SEQUENCE [LARGE SCALE GENOMIC DNA]</scope>
    <source>
        <strain evidence="1 2">Costa Rica</strain>
    </source>
</reference>
<keyword evidence="2" id="KW-1185">Reference proteome</keyword>
<protein>
    <submittedName>
        <fullName evidence="3">Cyclotide</fullName>
    </submittedName>
</protein>